<dbReference type="Proteomes" id="UP000199213">
    <property type="component" value="Unassembled WGS sequence"/>
</dbReference>
<organism evidence="1 2">
    <name type="scientific">Actinopolyspora mzabensis</name>
    <dbReference type="NCBI Taxonomy" id="995066"/>
    <lineage>
        <taxon>Bacteria</taxon>
        <taxon>Bacillati</taxon>
        <taxon>Actinomycetota</taxon>
        <taxon>Actinomycetes</taxon>
        <taxon>Actinopolysporales</taxon>
        <taxon>Actinopolysporaceae</taxon>
        <taxon>Actinopolyspora</taxon>
    </lineage>
</organism>
<proteinExistence type="predicted"/>
<keyword evidence="2" id="KW-1185">Reference proteome</keyword>
<evidence type="ECO:0000313" key="1">
    <source>
        <dbReference type="EMBL" id="SDJ99058.1"/>
    </source>
</evidence>
<accession>A0A1G8Y8D3</accession>
<evidence type="ECO:0000313" key="2">
    <source>
        <dbReference type="Proteomes" id="UP000199213"/>
    </source>
</evidence>
<protein>
    <submittedName>
        <fullName evidence="1">Uncharacterized protein</fullName>
    </submittedName>
</protein>
<reference evidence="2" key="1">
    <citation type="submission" date="2016-10" db="EMBL/GenBank/DDBJ databases">
        <authorList>
            <person name="Varghese N."/>
            <person name="Submissions S."/>
        </authorList>
    </citation>
    <scope>NUCLEOTIDE SEQUENCE [LARGE SCALE GENOMIC DNA]</scope>
    <source>
        <strain evidence="2">DSM 45460</strain>
    </source>
</reference>
<sequence length="293" mass="31557">MIEGESGELTINRLSAEFVPDEHRPPAAVADNDAGEALESLWAGQLQAPGTPAAPQWVPGWPGAGNAMRPGRAGMVHTPRAPPDSETPVRSRRAIARLVARREVALREKTFYETAGRAEEILALNIEDLDLAGRSAAVMAKGARAKTRLLGQARGDVVLETVYWDAGTVRLLPRLFKGRARGPEFVTHRRPAPGKVFGPRDAGPDTELARLSYGRSRALLDAYTALRGPGTGWGSARVPPLGVDPPRRAGRVVALLMAKSRQKTPENLRRYFKPSGQAIAEVTSLLAFGDART</sequence>
<name>A0A1G8Y8D3_ACTMZ</name>
<dbReference type="EMBL" id="FNFM01000003">
    <property type="protein sequence ID" value="SDJ99058.1"/>
    <property type="molecule type" value="Genomic_DNA"/>
</dbReference>
<dbReference type="AlphaFoldDB" id="A0A1G8Y8D3"/>
<gene>
    <name evidence="1" type="ORF">SAMN04487820_103313</name>
</gene>